<proteinExistence type="predicted"/>
<sequence length="318" mass="37270">MQLNAINVRSKEKRARLEVLLKLEEDLLEARQQMRDIDAAHVPVRTAQQRNDLLALPRTLADLEQKIQEVADEVGNTELLNVRGNVPRRGDDRLKAVLTVQVALGFLYEAKFGADQHQVDAGRRTRQPLHEPTFDEVVAMDMLHPFWDEVAMNHPEEPWAYCKITKDGILALRNAILSEEELRRLGREVRQLIGWAVEYQGRMEATKPNEADARVIEWKSIHSGLEKQTCRLWRQWDRGLIEVVHTTKQYVERSAEIDGVLIRQWEEMVGRTAGTWQAILGVPIFWEEDGDEEAEEEEMEWEEAEYKMEMEWQREFYW</sequence>
<name>F4SC00_MELLP</name>
<dbReference type="HOGENOM" id="CLU_046571_2_0_1"/>
<evidence type="ECO:0000313" key="3">
    <source>
        <dbReference type="Proteomes" id="UP000001072"/>
    </source>
</evidence>
<evidence type="ECO:0000313" key="2">
    <source>
        <dbReference type="EMBL" id="EGF97833.1"/>
    </source>
</evidence>
<dbReference type="PANTHER" id="PTHR33096">
    <property type="entry name" value="CXC2 DOMAIN-CONTAINING PROTEIN"/>
    <property type="match status" value="1"/>
</dbReference>
<dbReference type="PANTHER" id="PTHR33096:SF1">
    <property type="entry name" value="CXC1-LIKE CYSTEINE CLUSTER ASSOCIATED WITH KDZ TRANSPOSASES DOMAIN-CONTAINING PROTEIN"/>
    <property type="match status" value="1"/>
</dbReference>
<gene>
    <name evidence="2" type="ORF">MELLADRAFT_69740</name>
</gene>
<keyword evidence="3" id="KW-1185">Reference proteome</keyword>
<dbReference type="VEuPathDB" id="FungiDB:MELLADRAFT_69740"/>
<dbReference type="EMBL" id="GL883197">
    <property type="protein sequence ID" value="EGF97833.1"/>
    <property type="molecule type" value="Genomic_DNA"/>
</dbReference>
<reference evidence="3" key="1">
    <citation type="journal article" date="2011" name="Proc. Natl. Acad. Sci. U.S.A.">
        <title>Obligate biotrophy features unraveled by the genomic analysis of rust fungi.</title>
        <authorList>
            <person name="Duplessis S."/>
            <person name="Cuomo C.A."/>
            <person name="Lin Y.-C."/>
            <person name="Aerts A."/>
            <person name="Tisserant E."/>
            <person name="Veneault-Fourrey C."/>
            <person name="Joly D.L."/>
            <person name="Hacquard S."/>
            <person name="Amselem J."/>
            <person name="Cantarel B.L."/>
            <person name="Chiu R."/>
            <person name="Coutinho P.M."/>
            <person name="Feau N."/>
            <person name="Field M."/>
            <person name="Frey P."/>
            <person name="Gelhaye E."/>
            <person name="Goldberg J."/>
            <person name="Grabherr M.G."/>
            <person name="Kodira C.D."/>
            <person name="Kohler A."/>
            <person name="Kuees U."/>
            <person name="Lindquist E.A."/>
            <person name="Lucas S.M."/>
            <person name="Mago R."/>
            <person name="Mauceli E."/>
            <person name="Morin E."/>
            <person name="Murat C."/>
            <person name="Pangilinan J.L."/>
            <person name="Park R."/>
            <person name="Pearson M."/>
            <person name="Quesneville H."/>
            <person name="Rouhier N."/>
            <person name="Sakthikumar S."/>
            <person name="Salamov A.A."/>
            <person name="Schmutz J."/>
            <person name="Selles B."/>
            <person name="Shapiro H."/>
            <person name="Tanguay P."/>
            <person name="Tuskan G.A."/>
            <person name="Henrissat B."/>
            <person name="Van de Peer Y."/>
            <person name="Rouze P."/>
            <person name="Ellis J.G."/>
            <person name="Dodds P.N."/>
            <person name="Schein J.E."/>
            <person name="Zhong S."/>
            <person name="Hamelin R.C."/>
            <person name="Grigoriev I.V."/>
            <person name="Szabo L.J."/>
            <person name="Martin F."/>
        </authorList>
    </citation>
    <scope>NUCLEOTIDE SEQUENCE [LARGE SCALE GENOMIC DNA]</scope>
    <source>
        <strain evidence="3">98AG31 / pathotype 3-4-7</strain>
    </source>
</reference>
<dbReference type="RefSeq" id="XP_007418890.1">
    <property type="nucleotide sequence ID" value="XM_007418828.1"/>
</dbReference>
<dbReference type="Proteomes" id="UP000001072">
    <property type="component" value="Unassembled WGS sequence"/>
</dbReference>
<feature type="coiled-coil region" evidence="1">
    <location>
        <begin position="20"/>
        <end position="80"/>
    </location>
</feature>
<protein>
    <submittedName>
        <fullName evidence="2">Uncharacterized protein</fullName>
    </submittedName>
</protein>
<organism evidence="3">
    <name type="scientific">Melampsora larici-populina (strain 98AG31 / pathotype 3-4-7)</name>
    <name type="common">Poplar leaf rust fungus</name>
    <dbReference type="NCBI Taxonomy" id="747676"/>
    <lineage>
        <taxon>Eukaryota</taxon>
        <taxon>Fungi</taxon>
        <taxon>Dikarya</taxon>
        <taxon>Basidiomycota</taxon>
        <taxon>Pucciniomycotina</taxon>
        <taxon>Pucciniomycetes</taxon>
        <taxon>Pucciniales</taxon>
        <taxon>Melampsoraceae</taxon>
        <taxon>Melampsora</taxon>
    </lineage>
</organism>
<dbReference type="AlphaFoldDB" id="F4SC00"/>
<dbReference type="InParanoid" id="F4SC00"/>
<dbReference type="GeneID" id="18931307"/>
<keyword evidence="1" id="KW-0175">Coiled coil</keyword>
<evidence type="ECO:0000256" key="1">
    <source>
        <dbReference type="SAM" id="Coils"/>
    </source>
</evidence>
<dbReference type="KEGG" id="mlr:MELLADRAFT_69740"/>
<accession>F4SC00</accession>